<dbReference type="Proteomes" id="UP000283644">
    <property type="component" value="Unassembled WGS sequence"/>
</dbReference>
<evidence type="ECO:0000313" key="1">
    <source>
        <dbReference type="EMBL" id="RHW22816.1"/>
    </source>
</evidence>
<dbReference type="OrthoDB" id="5418706at2"/>
<reference evidence="1 2" key="1">
    <citation type="submission" date="2018-09" db="EMBL/GenBank/DDBJ databases">
        <title>Genome sequencing of Nocardioides immobilis CCTCC AB 2017083 for comparison to Nocardioides silvaticus.</title>
        <authorList>
            <person name="Li C."/>
            <person name="Wang G."/>
        </authorList>
    </citation>
    <scope>NUCLEOTIDE SEQUENCE [LARGE SCALE GENOMIC DNA]</scope>
    <source>
        <strain evidence="1 2">CCTCC AB 2017083</strain>
    </source>
</reference>
<dbReference type="Gene3D" id="3.30.1050.10">
    <property type="entry name" value="SCP2 sterol-binding domain"/>
    <property type="match status" value="1"/>
</dbReference>
<organism evidence="1 2">
    <name type="scientific">Nocardioides immobilis</name>
    <dbReference type="NCBI Taxonomy" id="2049295"/>
    <lineage>
        <taxon>Bacteria</taxon>
        <taxon>Bacillati</taxon>
        <taxon>Actinomycetota</taxon>
        <taxon>Actinomycetes</taxon>
        <taxon>Propionibacteriales</taxon>
        <taxon>Nocardioidaceae</taxon>
        <taxon>Nocardioides</taxon>
    </lineage>
</organism>
<comment type="caution">
    <text evidence="1">The sequence shown here is derived from an EMBL/GenBank/DDBJ whole genome shotgun (WGS) entry which is preliminary data.</text>
</comment>
<dbReference type="AlphaFoldDB" id="A0A417XSB3"/>
<proteinExistence type="predicted"/>
<name>A0A417XSB3_9ACTN</name>
<accession>A0A417XSB3</accession>
<dbReference type="EMBL" id="QXGH01000054">
    <property type="protein sequence ID" value="RHW22816.1"/>
    <property type="molecule type" value="Genomic_DNA"/>
</dbReference>
<sequence>MPTFTDAAEAEKYLSAVFEAGFADPVISPALQKSGVILRMDLSDPETVVTADLVAQQVHVGGDGPEPNMTLELSGEVANRFWQGKVSVPLAVARGTIKISGALPKLIAMLPAAKPIQASYVERLKADGRDDLLA</sequence>
<dbReference type="RefSeq" id="WP_118929128.1">
    <property type="nucleotide sequence ID" value="NZ_QXGH01000054.1"/>
</dbReference>
<dbReference type="SUPFAM" id="SSF55718">
    <property type="entry name" value="SCP-like"/>
    <property type="match status" value="1"/>
</dbReference>
<keyword evidence="2" id="KW-1185">Reference proteome</keyword>
<gene>
    <name evidence="1" type="ORF">D0Z08_30915</name>
</gene>
<evidence type="ECO:0000313" key="2">
    <source>
        <dbReference type="Proteomes" id="UP000283644"/>
    </source>
</evidence>
<dbReference type="InterPro" id="IPR036527">
    <property type="entry name" value="SCP2_sterol-bd_dom_sf"/>
</dbReference>
<protein>
    <submittedName>
        <fullName evidence="1">Sterol carrier protein</fullName>
    </submittedName>
</protein>